<dbReference type="SUPFAM" id="SSF54768">
    <property type="entry name" value="dsRNA-binding domain-like"/>
    <property type="match status" value="1"/>
</dbReference>
<organism evidence="3 4">
    <name type="scientific">Tegillarca granosa</name>
    <name type="common">Malaysian cockle</name>
    <name type="synonym">Anadara granosa</name>
    <dbReference type="NCBI Taxonomy" id="220873"/>
    <lineage>
        <taxon>Eukaryota</taxon>
        <taxon>Metazoa</taxon>
        <taxon>Spiralia</taxon>
        <taxon>Lophotrochozoa</taxon>
        <taxon>Mollusca</taxon>
        <taxon>Bivalvia</taxon>
        <taxon>Autobranchia</taxon>
        <taxon>Pteriomorphia</taxon>
        <taxon>Arcoida</taxon>
        <taxon>Arcoidea</taxon>
        <taxon>Arcidae</taxon>
        <taxon>Tegillarca</taxon>
    </lineage>
</organism>
<feature type="domain" description="DRBM" evidence="2">
    <location>
        <begin position="3"/>
        <end position="71"/>
    </location>
</feature>
<name>A0ABQ9E416_TEGGR</name>
<sequence>MSDIKQFLYAWLGKRKVTPNYDFSQTGAKHKPRFKCEVIVEGFDYVGVGNSTNKKDAQSNAAKDFIQFLVRQGLMQQSEVPTFAVSFIISCMLQNLFLTAVNNPLDN</sequence>
<evidence type="ECO:0000259" key="2">
    <source>
        <dbReference type="PROSITE" id="PS50137"/>
    </source>
</evidence>
<keyword evidence="4" id="KW-1185">Reference proteome</keyword>
<dbReference type="SMART" id="SM00358">
    <property type="entry name" value="DSRM"/>
    <property type="match status" value="1"/>
</dbReference>
<dbReference type="EMBL" id="JARBDR010000919">
    <property type="protein sequence ID" value="KAJ8300169.1"/>
    <property type="molecule type" value="Genomic_DNA"/>
</dbReference>
<dbReference type="InterPro" id="IPR014720">
    <property type="entry name" value="dsRBD_dom"/>
</dbReference>
<evidence type="ECO:0000256" key="1">
    <source>
        <dbReference type="PROSITE-ProRule" id="PRU00266"/>
    </source>
</evidence>
<comment type="caution">
    <text evidence="3">The sequence shown here is derived from an EMBL/GenBank/DDBJ whole genome shotgun (WGS) entry which is preliminary data.</text>
</comment>
<dbReference type="Proteomes" id="UP001217089">
    <property type="component" value="Unassembled WGS sequence"/>
</dbReference>
<reference evidence="3 4" key="1">
    <citation type="submission" date="2022-12" db="EMBL/GenBank/DDBJ databases">
        <title>Chromosome-level genome of Tegillarca granosa.</title>
        <authorList>
            <person name="Kim J."/>
        </authorList>
    </citation>
    <scope>NUCLEOTIDE SEQUENCE [LARGE SCALE GENOMIC DNA]</scope>
    <source>
        <strain evidence="3">Teg-2019</strain>
        <tissue evidence="3">Adductor muscle</tissue>
    </source>
</reference>
<dbReference type="CDD" id="cd19854">
    <property type="entry name" value="DSRM_DHX9_rpt1"/>
    <property type="match status" value="1"/>
</dbReference>
<dbReference type="PROSITE" id="PS50137">
    <property type="entry name" value="DS_RBD"/>
    <property type="match status" value="1"/>
</dbReference>
<dbReference type="Pfam" id="PF00035">
    <property type="entry name" value="dsrm"/>
    <property type="match status" value="1"/>
</dbReference>
<protein>
    <recommendedName>
        <fullName evidence="2">DRBM domain-containing protein</fullName>
    </recommendedName>
</protein>
<proteinExistence type="predicted"/>
<keyword evidence="1" id="KW-0694">RNA-binding</keyword>
<accession>A0ABQ9E416</accession>
<evidence type="ECO:0000313" key="4">
    <source>
        <dbReference type="Proteomes" id="UP001217089"/>
    </source>
</evidence>
<gene>
    <name evidence="3" type="ORF">KUTeg_021688</name>
</gene>
<dbReference type="InterPro" id="IPR044445">
    <property type="entry name" value="DHX9_DSRM_1"/>
</dbReference>
<evidence type="ECO:0000313" key="3">
    <source>
        <dbReference type="EMBL" id="KAJ8300169.1"/>
    </source>
</evidence>
<dbReference type="Gene3D" id="3.30.160.20">
    <property type="match status" value="1"/>
</dbReference>